<proteinExistence type="predicted"/>
<keyword evidence="1" id="KW-0694">RNA-binding</keyword>
<dbReference type="GO" id="GO:0003723">
    <property type="term" value="F:RNA binding"/>
    <property type="evidence" value="ECO:0007669"/>
    <property type="project" value="UniProtKB-UniRule"/>
</dbReference>
<sequence>MQETVTKRIYVGGLGNNVSSEEIYERFSRFGKVSNLSLKTRTDESGNKFK</sequence>
<dbReference type="Pfam" id="PF00076">
    <property type="entry name" value="RRM_1"/>
    <property type="match status" value="1"/>
</dbReference>
<dbReference type="InterPro" id="IPR035979">
    <property type="entry name" value="RBD_domain_sf"/>
</dbReference>
<dbReference type="Gene3D" id="3.30.70.330">
    <property type="match status" value="1"/>
</dbReference>
<evidence type="ECO:0000259" key="2">
    <source>
        <dbReference type="PROSITE" id="PS50102"/>
    </source>
</evidence>
<evidence type="ECO:0000313" key="3">
    <source>
        <dbReference type="EMBL" id="CEK77663.1"/>
    </source>
</evidence>
<dbReference type="EMBL" id="HACG01030798">
    <property type="protein sequence ID" value="CEK77663.1"/>
    <property type="molecule type" value="Transcribed_RNA"/>
</dbReference>
<gene>
    <name evidence="3" type="primary">ORF105968</name>
</gene>
<feature type="non-terminal residue" evidence="3">
    <location>
        <position position="50"/>
    </location>
</feature>
<dbReference type="PROSITE" id="PS50102">
    <property type="entry name" value="RRM"/>
    <property type="match status" value="1"/>
</dbReference>
<protein>
    <recommendedName>
        <fullName evidence="2">RRM domain-containing protein</fullName>
    </recommendedName>
</protein>
<dbReference type="InterPro" id="IPR012677">
    <property type="entry name" value="Nucleotide-bd_a/b_plait_sf"/>
</dbReference>
<organism evidence="3">
    <name type="scientific">Arion vulgaris</name>
    <dbReference type="NCBI Taxonomy" id="1028688"/>
    <lineage>
        <taxon>Eukaryota</taxon>
        <taxon>Metazoa</taxon>
        <taxon>Spiralia</taxon>
        <taxon>Lophotrochozoa</taxon>
        <taxon>Mollusca</taxon>
        <taxon>Gastropoda</taxon>
        <taxon>Heterobranchia</taxon>
        <taxon>Euthyneura</taxon>
        <taxon>Panpulmonata</taxon>
        <taxon>Eupulmonata</taxon>
        <taxon>Stylommatophora</taxon>
        <taxon>Helicina</taxon>
        <taxon>Arionoidea</taxon>
        <taxon>Arionidae</taxon>
        <taxon>Arion</taxon>
    </lineage>
</organism>
<evidence type="ECO:0000256" key="1">
    <source>
        <dbReference type="PROSITE-ProRule" id="PRU00176"/>
    </source>
</evidence>
<feature type="domain" description="RRM" evidence="2">
    <location>
        <begin position="7"/>
        <end position="50"/>
    </location>
</feature>
<dbReference type="SUPFAM" id="SSF54928">
    <property type="entry name" value="RNA-binding domain, RBD"/>
    <property type="match status" value="1"/>
</dbReference>
<dbReference type="AlphaFoldDB" id="A0A0B7AA49"/>
<reference evidence="3" key="1">
    <citation type="submission" date="2014-12" db="EMBL/GenBank/DDBJ databases">
        <title>Insight into the proteome of Arion vulgaris.</title>
        <authorList>
            <person name="Aradska J."/>
            <person name="Bulat T."/>
            <person name="Smidak R."/>
            <person name="Sarate P."/>
            <person name="Gangsoo J."/>
            <person name="Sialana F."/>
            <person name="Bilban M."/>
            <person name="Lubec G."/>
        </authorList>
    </citation>
    <scope>NUCLEOTIDE SEQUENCE</scope>
    <source>
        <tissue evidence="3">Skin</tissue>
    </source>
</reference>
<dbReference type="InterPro" id="IPR000504">
    <property type="entry name" value="RRM_dom"/>
</dbReference>
<accession>A0A0B7AA49</accession>
<name>A0A0B7AA49_9EUPU</name>